<feature type="region of interest" description="Disordered" evidence="1">
    <location>
        <begin position="41"/>
        <end position="67"/>
    </location>
</feature>
<organism evidence="3">
    <name type="scientific">Lichtheimia ramosa</name>
    <dbReference type="NCBI Taxonomy" id="688394"/>
    <lineage>
        <taxon>Eukaryota</taxon>
        <taxon>Fungi</taxon>
        <taxon>Fungi incertae sedis</taxon>
        <taxon>Mucoromycota</taxon>
        <taxon>Mucoromycotina</taxon>
        <taxon>Mucoromycetes</taxon>
        <taxon>Mucorales</taxon>
        <taxon>Lichtheimiaceae</taxon>
        <taxon>Lichtheimia</taxon>
    </lineage>
</organism>
<dbReference type="EMBL" id="LK023320">
    <property type="protein sequence ID" value="CDS06527.1"/>
    <property type="molecule type" value="Genomic_DNA"/>
</dbReference>
<reference evidence="3" key="1">
    <citation type="journal article" date="2014" name="Genome Announc.">
        <title>De novo whole-genome sequence and genome annotation of Lichtheimia ramosa.</title>
        <authorList>
            <person name="Linde J."/>
            <person name="Schwartze V."/>
            <person name="Binder U."/>
            <person name="Lass-Florl C."/>
            <person name="Voigt K."/>
            <person name="Horn F."/>
        </authorList>
    </citation>
    <scope>NUCLEOTIDE SEQUENCE</scope>
    <source>
        <strain evidence="3">JMRC FSU:6197</strain>
    </source>
</reference>
<feature type="signal peptide" evidence="2">
    <location>
        <begin position="1"/>
        <end position="22"/>
    </location>
</feature>
<name>A0A077WIV7_9FUNG</name>
<evidence type="ECO:0000313" key="3">
    <source>
        <dbReference type="EMBL" id="CDS06527.1"/>
    </source>
</evidence>
<protein>
    <submittedName>
        <fullName evidence="3">Uncharacterized protein</fullName>
    </submittedName>
</protein>
<feature type="compositionally biased region" description="Polar residues" evidence="1">
    <location>
        <begin position="43"/>
        <end position="60"/>
    </location>
</feature>
<proteinExistence type="predicted"/>
<dbReference type="AlphaFoldDB" id="A0A077WIV7"/>
<sequence>MRITSTFSLLAAICMIGVSATGEPTTDETAAGEAAFRAFLDASNGNGDPNARLQQANDQNPDPDGWKAFMQTHQVSHMCADTNKNRQEECLKNFLGKDVMVDNVPPSL</sequence>
<evidence type="ECO:0000256" key="2">
    <source>
        <dbReference type="SAM" id="SignalP"/>
    </source>
</evidence>
<keyword evidence="2" id="KW-0732">Signal</keyword>
<gene>
    <name evidence="3" type="ORF">LRAMOSA09055</name>
</gene>
<accession>A0A077WIV7</accession>
<feature type="chain" id="PRO_5001726215" evidence="2">
    <location>
        <begin position="23"/>
        <end position="108"/>
    </location>
</feature>
<evidence type="ECO:0000256" key="1">
    <source>
        <dbReference type="SAM" id="MobiDB-lite"/>
    </source>
</evidence>